<evidence type="ECO:0000259" key="4">
    <source>
        <dbReference type="Pfam" id="PF00441"/>
    </source>
</evidence>
<dbReference type="EMBL" id="UINC01024621">
    <property type="protein sequence ID" value="SVA98614.1"/>
    <property type="molecule type" value="Genomic_DNA"/>
</dbReference>
<dbReference type="GO" id="GO:0003995">
    <property type="term" value="F:acyl-CoA dehydrogenase activity"/>
    <property type="evidence" value="ECO:0007669"/>
    <property type="project" value="TreeGrafter"/>
</dbReference>
<gene>
    <name evidence="5" type="ORF">METZ01_LOCUS151468</name>
</gene>
<name>A0A382AB65_9ZZZZ</name>
<dbReference type="Pfam" id="PF00441">
    <property type="entry name" value="Acyl-CoA_dh_1"/>
    <property type="match status" value="1"/>
</dbReference>
<evidence type="ECO:0000256" key="1">
    <source>
        <dbReference type="ARBA" id="ARBA00022630"/>
    </source>
</evidence>
<keyword evidence="1" id="KW-0285">Flavoprotein</keyword>
<dbReference type="InterPro" id="IPR009075">
    <property type="entry name" value="AcylCo_DH/oxidase_C"/>
</dbReference>
<dbReference type="PANTHER" id="PTHR43884">
    <property type="entry name" value="ACYL-COA DEHYDROGENASE"/>
    <property type="match status" value="1"/>
</dbReference>
<dbReference type="InterPro" id="IPR036250">
    <property type="entry name" value="AcylCo_DH-like_C"/>
</dbReference>
<keyword evidence="3" id="KW-0560">Oxidoreductase</keyword>
<protein>
    <recommendedName>
        <fullName evidence="4">Acyl-CoA dehydrogenase/oxidase C-terminal domain-containing protein</fullName>
    </recommendedName>
</protein>
<dbReference type="Gene3D" id="1.20.140.10">
    <property type="entry name" value="Butyryl-CoA Dehydrogenase, subunit A, domain 3"/>
    <property type="match status" value="1"/>
</dbReference>
<reference evidence="5" key="1">
    <citation type="submission" date="2018-05" db="EMBL/GenBank/DDBJ databases">
        <authorList>
            <person name="Lanie J.A."/>
            <person name="Ng W.-L."/>
            <person name="Kazmierczak K.M."/>
            <person name="Andrzejewski T.M."/>
            <person name="Davidsen T.M."/>
            <person name="Wayne K.J."/>
            <person name="Tettelin H."/>
            <person name="Glass J.I."/>
            <person name="Rusch D."/>
            <person name="Podicherti R."/>
            <person name="Tsui H.-C.T."/>
            <person name="Winkler M.E."/>
        </authorList>
    </citation>
    <scope>NUCLEOTIDE SEQUENCE</scope>
</reference>
<dbReference type="PANTHER" id="PTHR43884:SF20">
    <property type="entry name" value="ACYL-COA DEHYDROGENASE FADE28"/>
    <property type="match status" value="1"/>
</dbReference>
<sequence>MIGASEAVLNKTIDYIKNREQFGRSLASFQSIQHKISEIFTLISETKELSRYLSKIISSNQKKHSSLIKIKCNESLNTIIWDAHQLHGAIGFTWDYGLHLYTRKILMNKSVLGDTEFHSKILLS</sequence>
<dbReference type="SUPFAM" id="SSF47203">
    <property type="entry name" value="Acyl-CoA dehydrogenase C-terminal domain-like"/>
    <property type="match status" value="1"/>
</dbReference>
<evidence type="ECO:0000256" key="2">
    <source>
        <dbReference type="ARBA" id="ARBA00022827"/>
    </source>
</evidence>
<organism evidence="5">
    <name type="scientific">marine metagenome</name>
    <dbReference type="NCBI Taxonomy" id="408172"/>
    <lineage>
        <taxon>unclassified sequences</taxon>
        <taxon>metagenomes</taxon>
        <taxon>ecological metagenomes</taxon>
    </lineage>
</organism>
<accession>A0A382AB65</accession>
<evidence type="ECO:0000256" key="3">
    <source>
        <dbReference type="ARBA" id="ARBA00023002"/>
    </source>
</evidence>
<feature type="domain" description="Acyl-CoA dehydrogenase/oxidase C-terminal" evidence="4">
    <location>
        <begin position="1"/>
        <end position="122"/>
    </location>
</feature>
<keyword evidence="2" id="KW-0274">FAD</keyword>
<proteinExistence type="predicted"/>
<dbReference type="AlphaFoldDB" id="A0A382AB65"/>
<evidence type="ECO:0000313" key="5">
    <source>
        <dbReference type="EMBL" id="SVA98614.1"/>
    </source>
</evidence>